<comment type="similarity">
    <text evidence="1 3">Belongs to the cytochrome P450 family.</text>
</comment>
<feature type="binding site" description="axial binding residue" evidence="2">
    <location>
        <position position="297"/>
    </location>
    <ligand>
        <name>heme</name>
        <dbReference type="ChEBI" id="CHEBI:30413"/>
    </ligand>
    <ligandPart>
        <name>Fe</name>
        <dbReference type="ChEBI" id="CHEBI:18248"/>
    </ligandPart>
</feature>
<evidence type="ECO:0000313" key="5">
    <source>
        <dbReference type="Proteomes" id="UP000316621"/>
    </source>
</evidence>
<organism evidence="4 5">
    <name type="scientific">Papaver somniferum</name>
    <name type="common">Opium poppy</name>
    <dbReference type="NCBI Taxonomy" id="3469"/>
    <lineage>
        <taxon>Eukaryota</taxon>
        <taxon>Viridiplantae</taxon>
        <taxon>Streptophyta</taxon>
        <taxon>Embryophyta</taxon>
        <taxon>Tracheophyta</taxon>
        <taxon>Spermatophyta</taxon>
        <taxon>Magnoliopsida</taxon>
        <taxon>Ranunculales</taxon>
        <taxon>Papaveraceae</taxon>
        <taxon>Papaveroideae</taxon>
        <taxon>Papaver</taxon>
    </lineage>
</organism>
<dbReference type="GO" id="GO:0033075">
    <property type="term" value="P:isoquinoline alkaloid biosynthetic process"/>
    <property type="evidence" value="ECO:0007669"/>
    <property type="project" value="UniProtKB-ARBA"/>
</dbReference>
<proteinExistence type="inferred from homology"/>
<dbReference type="InterPro" id="IPR036396">
    <property type="entry name" value="Cyt_P450_sf"/>
</dbReference>
<keyword evidence="5" id="KW-1185">Reference proteome</keyword>
<dbReference type="SUPFAM" id="SSF48264">
    <property type="entry name" value="Cytochrome P450"/>
    <property type="match status" value="1"/>
</dbReference>
<dbReference type="InterPro" id="IPR002401">
    <property type="entry name" value="Cyt_P450_E_grp-I"/>
</dbReference>
<dbReference type="PRINTS" id="PR00385">
    <property type="entry name" value="P450"/>
</dbReference>
<dbReference type="GO" id="GO:0020037">
    <property type="term" value="F:heme binding"/>
    <property type="evidence" value="ECO:0007669"/>
    <property type="project" value="InterPro"/>
</dbReference>
<dbReference type="Proteomes" id="UP000316621">
    <property type="component" value="Chromosome 4"/>
</dbReference>
<keyword evidence="3" id="KW-0503">Monooxygenase</keyword>
<dbReference type="AlphaFoldDB" id="A0A4Y7JCN2"/>
<evidence type="ECO:0000256" key="1">
    <source>
        <dbReference type="ARBA" id="ARBA00010617"/>
    </source>
</evidence>
<accession>A0A4Y7JCN2</accession>
<sequence>MDYFKISLLILKFTNSHISTSQRLDSIKRQKLDDLFTYICQSASSSSVVDIGHAAFTTIALKEVVFQAAKLNLSDYIPIISFMDVQGIKRNMRSYARIMDGTFDKIIDQKLELAVAREGKSCNSPDLLDIILDPCHENGIELHRQDINSLLKVSTIFSFLCGLAPTIEWALAELLHNPSKISKAQKELSNIIGKNQLLEESDIVWLPYLQAIVKETLRLHPPAPFLLPHKAEMDVKIHDFVVPKGAQVVVNAWAIARDPAIWTEPSSFKPERFLGSKTDYKGQHFELIPFGSGCRICPGLPLAHRMIHLIVGLLLQTFDWKLENEMKPQDMNMEDGNGFALVKATRLRVIPIKL</sequence>
<evidence type="ECO:0000313" key="4">
    <source>
        <dbReference type="EMBL" id="RZC57558.1"/>
    </source>
</evidence>
<evidence type="ECO:0000256" key="2">
    <source>
        <dbReference type="PIRSR" id="PIRSR602401-1"/>
    </source>
</evidence>
<dbReference type="InterPro" id="IPR017972">
    <property type="entry name" value="Cyt_P450_CS"/>
</dbReference>
<keyword evidence="3" id="KW-0560">Oxidoreductase</keyword>
<keyword evidence="2 3" id="KW-0479">Metal-binding</keyword>
<dbReference type="EMBL" id="CM010718">
    <property type="protein sequence ID" value="RZC57558.1"/>
    <property type="molecule type" value="Genomic_DNA"/>
</dbReference>
<dbReference type="GO" id="GO:0016705">
    <property type="term" value="F:oxidoreductase activity, acting on paired donors, with incorporation or reduction of molecular oxygen"/>
    <property type="evidence" value="ECO:0007669"/>
    <property type="project" value="InterPro"/>
</dbReference>
<comment type="cofactor">
    <cofactor evidence="2">
        <name>heme</name>
        <dbReference type="ChEBI" id="CHEBI:30413"/>
    </cofactor>
</comment>
<dbReference type="Gramene" id="RZC57558">
    <property type="protein sequence ID" value="RZC57558"/>
    <property type="gene ID" value="C5167_004861"/>
</dbReference>
<dbReference type="PANTHER" id="PTHR47950:SF44">
    <property type="entry name" value="CYTOCHROME P450, FAMILY 76, SUBFAMILY C, POLYPEPTIDE 5-RELATED"/>
    <property type="match status" value="1"/>
</dbReference>
<dbReference type="PANTHER" id="PTHR47950">
    <property type="entry name" value="CYTOCHROME P450, FAMILY 76, SUBFAMILY C, POLYPEPTIDE 5-RELATED"/>
    <property type="match status" value="1"/>
</dbReference>
<name>A0A4Y7JCN2_PAPSO</name>
<dbReference type="FunFam" id="1.10.630.10:FF:000163">
    <property type="entry name" value="Geraniol 8-hydroxylase"/>
    <property type="match status" value="1"/>
</dbReference>
<dbReference type="GO" id="GO:0005506">
    <property type="term" value="F:iron ion binding"/>
    <property type="evidence" value="ECO:0007669"/>
    <property type="project" value="InterPro"/>
</dbReference>
<dbReference type="Pfam" id="PF00067">
    <property type="entry name" value="p450"/>
    <property type="match status" value="1"/>
</dbReference>
<dbReference type="InterPro" id="IPR001128">
    <property type="entry name" value="Cyt_P450"/>
</dbReference>
<protein>
    <recommendedName>
        <fullName evidence="6">Cytochrome P450</fullName>
    </recommendedName>
</protein>
<dbReference type="PRINTS" id="PR00463">
    <property type="entry name" value="EP450I"/>
</dbReference>
<evidence type="ECO:0000256" key="3">
    <source>
        <dbReference type="RuleBase" id="RU000461"/>
    </source>
</evidence>
<keyword evidence="2 3" id="KW-0408">Iron</keyword>
<evidence type="ECO:0008006" key="6">
    <source>
        <dbReference type="Google" id="ProtNLM"/>
    </source>
</evidence>
<gene>
    <name evidence="4" type="ORF">C5167_004861</name>
</gene>
<reference evidence="4 5" key="1">
    <citation type="journal article" date="2018" name="Science">
        <title>The opium poppy genome and morphinan production.</title>
        <authorList>
            <person name="Guo L."/>
            <person name="Winzer T."/>
            <person name="Yang X."/>
            <person name="Li Y."/>
            <person name="Ning Z."/>
            <person name="He Z."/>
            <person name="Teodor R."/>
            <person name="Lu Y."/>
            <person name="Bowser T.A."/>
            <person name="Graham I.A."/>
            <person name="Ye K."/>
        </authorList>
    </citation>
    <scope>NUCLEOTIDE SEQUENCE [LARGE SCALE GENOMIC DNA]</scope>
    <source>
        <strain evidence="5">cv. HN1</strain>
        <tissue evidence="4">Leaves</tissue>
    </source>
</reference>
<dbReference type="Gene3D" id="1.10.630.10">
    <property type="entry name" value="Cytochrome P450"/>
    <property type="match status" value="1"/>
</dbReference>
<keyword evidence="2 3" id="KW-0349">Heme</keyword>
<dbReference type="STRING" id="3469.A0A4Y7JCN2"/>
<dbReference type="GO" id="GO:0004497">
    <property type="term" value="F:monooxygenase activity"/>
    <property type="evidence" value="ECO:0007669"/>
    <property type="project" value="UniProtKB-KW"/>
</dbReference>
<dbReference type="PROSITE" id="PS00086">
    <property type="entry name" value="CYTOCHROME_P450"/>
    <property type="match status" value="1"/>
</dbReference>